<keyword evidence="2" id="KW-1185">Reference proteome</keyword>
<organism evidence="1 2">
    <name type="scientific">Streptomyces phage Coruscant</name>
    <dbReference type="NCBI Taxonomy" id="2739834"/>
    <lineage>
        <taxon>Viruses</taxon>
        <taxon>Duplodnaviria</taxon>
        <taxon>Heunggongvirae</taxon>
        <taxon>Uroviricota</taxon>
        <taxon>Caudoviricetes</taxon>
        <taxon>Stanwilliamsviridae</taxon>
        <taxon>Boydwoodruffvirinae</taxon>
        <taxon>Coruscantvirus</taxon>
        <taxon>Coruscantvirus coruscant</taxon>
    </lineage>
</organism>
<reference evidence="1 2" key="1">
    <citation type="submission" date="2020-07" db="EMBL/GenBank/DDBJ databases">
        <title>Streptomyces phage Genome sequencing and assembly.</title>
        <authorList>
            <person name="Sharma V."/>
            <person name="Hardy A."/>
            <person name="Frunzke J."/>
        </authorList>
    </citation>
    <scope>NUCLEOTIDE SEQUENCE [LARGE SCALE GENOMIC DNA]</scope>
</reference>
<dbReference type="EMBL" id="MT711976">
    <property type="protein sequence ID" value="QMP84263.1"/>
    <property type="molecule type" value="Genomic_DNA"/>
</dbReference>
<evidence type="ECO:0000313" key="1">
    <source>
        <dbReference type="EMBL" id="QMP84263.1"/>
    </source>
</evidence>
<protein>
    <submittedName>
        <fullName evidence="1">Uncharacterized protein</fullName>
    </submittedName>
</protein>
<sequence>MQWNPQIEAFEDFEVFEIELTKDLTSDYMKNTPKVGERGLCGTSRLIGTEWFYWLLLDSQSDYWICLGSSFKRI</sequence>
<proteinExistence type="predicted"/>
<evidence type="ECO:0000313" key="2">
    <source>
        <dbReference type="Proteomes" id="UP000515922"/>
    </source>
</evidence>
<accession>A0A7G4AW73</accession>
<gene>
    <name evidence="1" type="ORF">HUN41_00154</name>
</gene>
<name>A0A7G4AW73_9CAUD</name>
<dbReference type="Proteomes" id="UP000515922">
    <property type="component" value="Segment"/>
</dbReference>